<feature type="compositionally biased region" description="Basic and acidic residues" evidence="1">
    <location>
        <begin position="21"/>
        <end position="34"/>
    </location>
</feature>
<dbReference type="OrthoDB" id="1720913at2759"/>
<dbReference type="Proteomes" id="UP000594638">
    <property type="component" value="Unassembled WGS sequence"/>
</dbReference>
<name>A0A8S0RYU1_OLEEU</name>
<sequence>MKKQECDLEDFSEENEASSKSSKDKKTNSPDRGKQPSLLFKITSMVPYKTVVKAHSAVVLKAENMADKAEWLNKLRNIISSKGGKVKGESGLSMRQSLSDGSLDTMARRPPDPQEEILRKFVVTLKLFLTVLLPMSPRQLFFAK</sequence>
<evidence type="ECO:0000313" key="3">
    <source>
        <dbReference type="EMBL" id="CAA2985408.1"/>
    </source>
</evidence>
<dbReference type="Gramene" id="OE9A000208T1">
    <property type="protein sequence ID" value="OE9A000208C1"/>
    <property type="gene ID" value="OE9A000208"/>
</dbReference>
<reference evidence="3 4" key="1">
    <citation type="submission" date="2019-12" db="EMBL/GenBank/DDBJ databases">
        <authorList>
            <person name="Alioto T."/>
            <person name="Alioto T."/>
            <person name="Gomez Garrido J."/>
        </authorList>
    </citation>
    <scope>NUCLEOTIDE SEQUENCE [LARGE SCALE GENOMIC DNA]</scope>
</reference>
<organism evidence="3 4">
    <name type="scientific">Olea europaea subsp. europaea</name>
    <dbReference type="NCBI Taxonomy" id="158383"/>
    <lineage>
        <taxon>Eukaryota</taxon>
        <taxon>Viridiplantae</taxon>
        <taxon>Streptophyta</taxon>
        <taxon>Embryophyta</taxon>
        <taxon>Tracheophyta</taxon>
        <taxon>Spermatophyta</taxon>
        <taxon>Magnoliopsida</taxon>
        <taxon>eudicotyledons</taxon>
        <taxon>Gunneridae</taxon>
        <taxon>Pentapetalae</taxon>
        <taxon>asterids</taxon>
        <taxon>lamiids</taxon>
        <taxon>Lamiales</taxon>
        <taxon>Oleaceae</taxon>
        <taxon>Oleeae</taxon>
        <taxon>Olea</taxon>
    </lineage>
</organism>
<protein>
    <submittedName>
        <fullName evidence="3">Dynamin GTPase</fullName>
    </submittedName>
</protein>
<feature type="domain" description="PH" evidence="2">
    <location>
        <begin position="1"/>
        <end position="80"/>
    </location>
</feature>
<keyword evidence="4" id="KW-1185">Reference proteome</keyword>
<accession>A0A8S0RYU1</accession>
<dbReference type="AlphaFoldDB" id="A0A8S0RYU1"/>
<evidence type="ECO:0000313" key="4">
    <source>
        <dbReference type="Proteomes" id="UP000594638"/>
    </source>
</evidence>
<dbReference type="PROSITE" id="PS50003">
    <property type="entry name" value="PH_DOMAIN"/>
    <property type="match status" value="1"/>
</dbReference>
<evidence type="ECO:0000256" key="1">
    <source>
        <dbReference type="SAM" id="MobiDB-lite"/>
    </source>
</evidence>
<comment type="caution">
    <text evidence="3">The sequence shown here is derived from an EMBL/GenBank/DDBJ whole genome shotgun (WGS) entry which is preliminary data.</text>
</comment>
<dbReference type="EMBL" id="CACTIH010003806">
    <property type="protein sequence ID" value="CAA2985408.1"/>
    <property type="molecule type" value="Genomic_DNA"/>
</dbReference>
<gene>
    <name evidence="3" type="ORF">OLEA9_A000208</name>
</gene>
<proteinExistence type="predicted"/>
<feature type="region of interest" description="Disordered" evidence="1">
    <location>
        <begin position="1"/>
        <end position="36"/>
    </location>
</feature>
<dbReference type="InterPro" id="IPR001849">
    <property type="entry name" value="PH_domain"/>
</dbReference>
<evidence type="ECO:0000259" key="2">
    <source>
        <dbReference type="PROSITE" id="PS50003"/>
    </source>
</evidence>
<feature type="compositionally biased region" description="Acidic residues" evidence="1">
    <location>
        <begin position="7"/>
        <end position="16"/>
    </location>
</feature>
<feature type="region of interest" description="Disordered" evidence="1">
    <location>
        <begin position="85"/>
        <end position="110"/>
    </location>
</feature>